<dbReference type="EMBL" id="CP024200">
    <property type="protein sequence ID" value="AUG55334.1"/>
    <property type="molecule type" value="Genomic_DNA"/>
</dbReference>
<evidence type="ECO:0000259" key="12">
    <source>
        <dbReference type="Pfam" id="PF26002"/>
    </source>
</evidence>
<dbReference type="PANTHER" id="PTHR30386">
    <property type="entry name" value="MEMBRANE FUSION SUBUNIT OF EMRAB-TOLC MULTIDRUG EFFLUX PUMP"/>
    <property type="match status" value="1"/>
</dbReference>
<evidence type="ECO:0000256" key="4">
    <source>
        <dbReference type="ARBA" id="ARBA00022475"/>
    </source>
</evidence>
<evidence type="ECO:0000256" key="8">
    <source>
        <dbReference type="ARBA" id="ARBA00023136"/>
    </source>
</evidence>
<evidence type="ECO:0000256" key="10">
    <source>
        <dbReference type="SAM" id="Coils"/>
    </source>
</evidence>
<gene>
    <name evidence="14" type="ORF">COO20_23095</name>
    <name evidence="13" type="ORF">CSC3H3_20875</name>
</gene>
<feature type="coiled-coil region" evidence="10">
    <location>
        <begin position="261"/>
        <end position="288"/>
    </location>
</feature>
<keyword evidence="13" id="KW-0614">Plasmid</keyword>
<keyword evidence="15" id="KW-1185">Reference proteome</keyword>
<dbReference type="InterPro" id="IPR050739">
    <property type="entry name" value="MFP"/>
</dbReference>
<evidence type="ECO:0000313" key="14">
    <source>
        <dbReference type="EMBL" id="PKR49051.1"/>
    </source>
</evidence>
<evidence type="ECO:0000256" key="9">
    <source>
        <dbReference type="RuleBase" id="RU365093"/>
    </source>
</evidence>
<evidence type="ECO:0000256" key="7">
    <source>
        <dbReference type="ARBA" id="ARBA00022989"/>
    </source>
</evidence>
<dbReference type="Pfam" id="PF26002">
    <property type="entry name" value="Beta-barrel_AprE"/>
    <property type="match status" value="1"/>
</dbReference>
<dbReference type="GO" id="GO:0005886">
    <property type="term" value="C:plasma membrane"/>
    <property type="evidence" value="ECO:0007669"/>
    <property type="project" value="UniProtKB-SubCell"/>
</dbReference>
<proteinExistence type="inferred from homology"/>
<keyword evidence="7 9" id="KW-1133">Transmembrane helix</keyword>
<evidence type="ECO:0000256" key="2">
    <source>
        <dbReference type="ARBA" id="ARBA00009477"/>
    </source>
</evidence>
<keyword evidence="5 9" id="KW-0997">Cell inner membrane</keyword>
<protein>
    <recommendedName>
        <fullName evidence="9">Membrane fusion protein (MFP) family protein</fullName>
    </recommendedName>
</protein>
<name>A0A2N3KES0_9PROT</name>
<dbReference type="OrthoDB" id="9810980at2"/>
<accession>A0A2N3KES0</accession>
<dbReference type="Proteomes" id="UP000233597">
    <property type="component" value="Unassembled WGS sequence"/>
</dbReference>
<geneLocation type="plasmid" evidence="15">
    <name>pcsc3h3</name>
</geneLocation>
<dbReference type="Gene3D" id="1.10.287.470">
    <property type="entry name" value="Helix hairpin bin"/>
    <property type="match status" value="1"/>
</dbReference>
<evidence type="ECO:0000313" key="16">
    <source>
        <dbReference type="Proteomes" id="UP000233597"/>
    </source>
</evidence>
<sequence length="443" mass="49024">MKRRTVMRSRDLNSEIIRQINGRKSFFSGWALLAVIGLFVVSMISWAAVAEVDEVTRGSGKIIPSQDLQKVQTMHGGMIKDMLVHEGQSVHRGDLLLVLDTTASQSEYNQLEQKKFALQAQIERLTAEIQGVELKFSPGLAESSPAVTLTQQRLFEGRRSELASELAVLEQQKRQKIKEMGEAQSELDTATEGLTLSQSEISMIQPLVERGIEPKLSLIQLQRTHAELQGKQQTSKIRIERLNLALAEIAERFKTMHETFRKDALQELSKATAELAELEESLPAYASKVDRSEIRSPVDGIVNQILKTTIGGVAQPGESLVEIVPIDDDFLVEAHIKPADIGFLHPGQRVKVKLTAYDFARYGSLDGELATIGADVIELPETKEPVYPVVVRVFSRLTDASGKALDIVPGMVAEINILTGSKTVLNYFVEPVVKVKKNAFTES</sequence>
<organism evidence="14 16">
    <name type="scientific">Thalassospira marina</name>
    <dbReference type="NCBI Taxonomy" id="2048283"/>
    <lineage>
        <taxon>Bacteria</taxon>
        <taxon>Pseudomonadati</taxon>
        <taxon>Pseudomonadota</taxon>
        <taxon>Alphaproteobacteria</taxon>
        <taxon>Rhodospirillales</taxon>
        <taxon>Thalassospiraceae</taxon>
        <taxon>Thalassospira</taxon>
    </lineage>
</organism>
<keyword evidence="4 9" id="KW-1003">Cell membrane</keyword>
<keyword evidence="6 9" id="KW-0812">Transmembrane</keyword>
<dbReference type="AlphaFoldDB" id="A0A2N3KES0"/>
<dbReference type="InterPro" id="IPR058781">
    <property type="entry name" value="HH_AprE-like"/>
</dbReference>
<reference evidence="14 16" key="1">
    <citation type="submission" date="2017-09" db="EMBL/GenBank/DDBJ databases">
        <title>Biodiversity and function of Thalassospira species in the particle-attached aromatic-hydrocarbon-degrading consortia from the surface seawater of the South China Sea.</title>
        <authorList>
            <person name="Dong C."/>
            <person name="Liu R."/>
            <person name="Shao Z."/>
        </authorList>
    </citation>
    <scope>NUCLEOTIDE SEQUENCE [LARGE SCALE GENOMIC DNA]</scope>
    <source>
        <strain evidence="14 16">CSC1P2</strain>
    </source>
</reference>
<evidence type="ECO:0000256" key="6">
    <source>
        <dbReference type="ARBA" id="ARBA00022692"/>
    </source>
</evidence>
<comment type="similarity">
    <text evidence="2 9">Belongs to the membrane fusion protein (MFP) (TC 8.A.1) family.</text>
</comment>
<evidence type="ECO:0000256" key="1">
    <source>
        <dbReference type="ARBA" id="ARBA00004377"/>
    </source>
</evidence>
<comment type="subcellular location">
    <subcellularLocation>
        <location evidence="1 9">Cell inner membrane</location>
        <topology evidence="1 9">Single-pass membrane protein</topology>
    </subcellularLocation>
</comment>
<evidence type="ECO:0000256" key="5">
    <source>
        <dbReference type="ARBA" id="ARBA00022519"/>
    </source>
</evidence>
<dbReference type="GO" id="GO:0015031">
    <property type="term" value="P:protein transport"/>
    <property type="evidence" value="ECO:0007669"/>
    <property type="project" value="InterPro"/>
</dbReference>
<feature type="domain" description="AprE-like beta-barrel" evidence="12">
    <location>
        <begin position="331"/>
        <end position="420"/>
    </location>
</feature>
<evidence type="ECO:0000256" key="3">
    <source>
        <dbReference type="ARBA" id="ARBA00022448"/>
    </source>
</evidence>
<dbReference type="InterPro" id="IPR058982">
    <property type="entry name" value="Beta-barrel_AprE"/>
</dbReference>
<dbReference type="InterPro" id="IPR010129">
    <property type="entry name" value="T1SS_HlyD"/>
</dbReference>
<keyword evidence="8 9" id="KW-0472">Membrane</keyword>
<keyword evidence="10" id="KW-0175">Coiled coil</keyword>
<feature type="domain" description="AprE-like long alpha-helical hairpin" evidence="11">
    <location>
        <begin position="104"/>
        <end position="284"/>
    </location>
</feature>
<reference evidence="13 15" key="2">
    <citation type="submission" date="2017-10" db="EMBL/GenBank/DDBJ databases">
        <title>Biodiversity and function of Thalassospira species in the particle-attached aromatic-hydrocarbon-degrading consortia from the surface seawater of the China South Sea.</title>
        <authorList>
            <person name="Dong C."/>
            <person name="Liu R."/>
            <person name="Shao Z."/>
        </authorList>
    </citation>
    <scope>NUCLEOTIDE SEQUENCE [LARGE SCALE GENOMIC DNA]</scope>
    <source>
        <strain evidence="13 15">CSC3H3</strain>
        <plasmid evidence="13">pCSC3H3</plasmid>
        <plasmid evidence="15">pcsc3h3</plasmid>
    </source>
</reference>
<feature type="coiled-coil region" evidence="10">
    <location>
        <begin position="108"/>
        <end position="135"/>
    </location>
</feature>
<dbReference type="Gene3D" id="2.40.30.170">
    <property type="match status" value="1"/>
</dbReference>
<dbReference type="Pfam" id="PF25994">
    <property type="entry name" value="HH_AprE"/>
    <property type="match status" value="1"/>
</dbReference>
<feature type="transmembrane region" description="Helical" evidence="9">
    <location>
        <begin position="26"/>
        <end position="49"/>
    </location>
</feature>
<evidence type="ECO:0000259" key="11">
    <source>
        <dbReference type="Pfam" id="PF25994"/>
    </source>
</evidence>
<dbReference type="PRINTS" id="PR01490">
    <property type="entry name" value="RTXTOXIND"/>
</dbReference>
<keyword evidence="3 9" id="KW-0813">Transport</keyword>
<dbReference type="Gene3D" id="2.40.50.100">
    <property type="match status" value="1"/>
</dbReference>
<dbReference type="Proteomes" id="UP000233458">
    <property type="component" value="Plasmid pCSC3H3"/>
</dbReference>
<geneLocation type="plasmid" evidence="13">
    <name>pCSC3H3</name>
</geneLocation>
<evidence type="ECO:0000313" key="15">
    <source>
        <dbReference type="Proteomes" id="UP000233458"/>
    </source>
</evidence>
<dbReference type="PANTHER" id="PTHR30386:SF26">
    <property type="entry name" value="TRANSPORT PROTEIN COMB"/>
    <property type="match status" value="1"/>
</dbReference>
<feature type="coiled-coil region" evidence="10">
    <location>
        <begin position="159"/>
        <end position="186"/>
    </location>
</feature>
<dbReference type="NCBIfam" id="TIGR01843">
    <property type="entry name" value="type_I_hlyD"/>
    <property type="match status" value="1"/>
</dbReference>
<dbReference type="EMBL" id="NWTK01000020">
    <property type="protein sequence ID" value="PKR49051.1"/>
    <property type="molecule type" value="Genomic_DNA"/>
</dbReference>
<evidence type="ECO:0000313" key="13">
    <source>
        <dbReference type="EMBL" id="AUG55334.1"/>
    </source>
</evidence>
<dbReference type="KEGG" id="thac:CSC3H3_20875"/>